<dbReference type="GO" id="GO:0016020">
    <property type="term" value="C:membrane"/>
    <property type="evidence" value="ECO:0007669"/>
    <property type="project" value="UniProtKB-SubCell"/>
</dbReference>
<dbReference type="InterPro" id="IPR000612">
    <property type="entry name" value="PMP3"/>
</dbReference>
<evidence type="ECO:0000256" key="2">
    <source>
        <dbReference type="ARBA" id="ARBA00009530"/>
    </source>
</evidence>
<keyword evidence="5" id="KW-0472">Membrane</keyword>
<feature type="compositionally biased region" description="Basic and acidic residues" evidence="6">
    <location>
        <begin position="202"/>
        <end position="212"/>
    </location>
</feature>
<feature type="compositionally biased region" description="Polar residues" evidence="6">
    <location>
        <begin position="271"/>
        <end position="280"/>
    </location>
</feature>
<keyword evidence="3" id="KW-0812">Transmembrane</keyword>
<keyword evidence="4" id="KW-1133">Transmembrane helix</keyword>
<feature type="region of interest" description="Disordered" evidence="6">
    <location>
        <begin position="111"/>
        <end position="160"/>
    </location>
</feature>
<evidence type="ECO:0000313" key="7">
    <source>
        <dbReference type="EMBL" id="WFD42506.1"/>
    </source>
</evidence>
<evidence type="ECO:0000256" key="6">
    <source>
        <dbReference type="SAM" id="MobiDB-lite"/>
    </source>
</evidence>
<dbReference type="EMBL" id="CP118375">
    <property type="protein sequence ID" value="WFD42506.1"/>
    <property type="molecule type" value="Genomic_DNA"/>
</dbReference>
<feature type="compositionally biased region" description="Low complexity" evidence="6">
    <location>
        <begin position="257"/>
        <end position="270"/>
    </location>
</feature>
<organism evidence="7 8">
    <name type="scientific">Malassezia psittaci</name>
    <dbReference type="NCBI Taxonomy" id="1821823"/>
    <lineage>
        <taxon>Eukaryota</taxon>
        <taxon>Fungi</taxon>
        <taxon>Dikarya</taxon>
        <taxon>Basidiomycota</taxon>
        <taxon>Ustilaginomycotina</taxon>
        <taxon>Malasseziomycetes</taxon>
        <taxon>Malasseziales</taxon>
        <taxon>Malasseziaceae</taxon>
        <taxon>Malassezia</taxon>
    </lineage>
</organism>
<sequence length="302" mass="33728">MRFGIGTDFFINVVLTCLGYIPGHMHNFFVQRIRNNSGDKRTPKWLKKFGLVVNPSNAAGGPNNKWSERYLYIPDHVQHDDEGRAYYLNPLTQEFDAPTAPRRRAAAFAPDADQNTYEDNSAPDTLVEPDRYYGQSTSNKYQAPASTYAAASNHDSDITRAPNRSFMARTRKFFGGPPSDTGVGTMDRHSRISRAMGTVDSHSSRYDADYGKSRKQGSSAAPTGTLDDLDQELLGLSTNDSAPSARRASPETRTWRSDSSSTSTKQRPSSQGSHWESQASNEERPAERPARERDIMDYEHAF</sequence>
<name>A0AAF0FA44_9BASI</name>
<evidence type="ECO:0000256" key="5">
    <source>
        <dbReference type="ARBA" id="ARBA00023136"/>
    </source>
</evidence>
<dbReference type="Proteomes" id="UP001214628">
    <property type="component" value="Chromosome 1"/>
</dbReference>
<gene>
    <name evidence="7" type="ORF">MPSI1_001151</name>
</gene>
<protein>
    <submittedName>
        <fullName evidence="7">Uncharacterized protein</fullName>
    </submittedName>
</protein>
<comment type="similarity">
    <text evidence="2">Belongs to the UPF0057 (PMP3) family.</text>
</comment>
<comment type="subcellular location">
    <subcellularLocation>
        <location evidence="1">Membrane</location>
    </subcellularLocation>
</comment>
<evidence type="ECO:0000256" key="4">
    <source>
        <dbReference type="ARBA" id="ARBA00022989"/>
    </source>
</evidence>
<dbReference type="AlphaFoldDB" id="A0AAF0FA44"/>
<evidence type="ECO:0000256" key="3">
    <source>
        <dbReference type="ARBA" id="ARBA00022692"/>
    </source>
</evidence>
<evidence type="ECO:0000313" key="8">
    <source>
        <dbReference type="Proteomes" id="UP001214628"/>
    </source>
</evidence>
<evidence type="ECO:0000256" key="1">
    <source>
        <dbReference type="ARBA" id="ARBA00004370"/>
    </source>
</evidence>
<dbReference type="Pfam" id="PF01679">
    <property type="entry name" value="Pmp3"/>
    <property type="match status" value="1"/>
</dbReference>
<keyword evidence="8" id="KW-1185">Reference proteome</keyword>
<feature type="compositionally biased region" description="Basic and acidic residues" evidence="6">
    <location>
        <begin position="281"/>
        <end position="302"/>
    </location>
</feature>
<proteinExistence type="inferred from homology"/>
<feature type="compositionally biased region" description="Polar residues" evidence="6">
    <location>
        <begin position="114"/>
        <end position="123"/>
    </location>
</feature>
<reference evidence="7" key="1">
    <citation type="submission" date="2023-02" db="EMBL/GenBank/DDBJ databases">
        <title>Mating type loci evolution in Malassezia.</title>
        <authorList>
            <person name="Coelho M.A."/>
        </authorList>
    </citation>
    <scope>NUCLEOTIDE SEQUENCE</scope>
    <source>
        <strain evidence="7">CBS 14136</strain>
    </source>
</reference>
<feature type="compositionally biased region" description="Polar residues" evidence="6">
    <location>
        <begin position="134"/>
        <end position="145"/>
    </location>
</feature>
<accession>A0AAF0FA44</accession>
<feature type="region of interest" description="Disordered" evidence="6">
    <location>
        <begin position="192"/>
        <end position="302"/>
    </location>
</feature>